<evidence type="ECO:0000313" key="1">
    <source>
        <dbReference type="EMBL" id="APB32583.1"/>
    </source>
</evidence>
<gene>
    <name evidence="1" type="ORF">GlitD10_0280</name>
</gene>
<sequence length="446" mass="51094">MNWRVLWAGILCFWLGWMPWAWGFCGFFVAQADAQLFNNSSQVVIARQGTRTVVTLANDYQGDVRDFALVVPVPTVINQDQVRLGDRQAMQRLDSFSAPRLVEYFDNNPCQVGKDRGHPLPAAANLPRSTVRPQQVVGVTIEAQFAVGEYDIVVLSAQESASLERWLRANRYRIPEQAQKLLQPYIRQGMKFFVAKVNLKELEKSESQLLRPLLVAYDSPKFMLPIRLGMANSPGEQDVIVYLLSPRGRAEVTNYRTVRIPSNIELPVAIKPNFGVFYQTMFNYNHRQEGRKAVWLEYAWDMGWCDPCAANPLTGEELEKLGVFWLDGQEQARAPQGTNVYLTRLHLRTSAATFPEDLKFQETSNRENFQGRYILRHAYKGTIDCPDGFEYQQMVNRRQEEALRNLIRITGWSPTEAELQLNPDAEVTPTQPWWRRVIPAPTPTPN</sequence>
<dbReference type="AlphaFoldDB" id="A0A1J0A9I5"/>
<evidence type="ECO:0008006" key="3">
    <source>
        <dbReference type="Google" id="ProtNLM"/>
    </source>
</evidence>
<proteinExistence type="predicted"/>
<protein>
    <recommendedName>
        <fullName evidence="3">DUF2330 domain-containing protein</fullName>
    </recommendedName>
</protein>
<dbReference type="Proteomes" id="UP000180235">
    <property type="component" value="Chromosome"/>
</dbReference>
<accession>A0A1J0A9I5</accession>
<keyword evidence="2" id="KW-1185">Reference proteome</keyword>
<evidence type="ECO:0000313" key="2">
    <source>
        <dbReference type="Proteomes" id="UP000180235"/>
    </source>
</evidence>
<dbReference type="InterPro" id="IPR019283">
    <property type="entry name" value="DUF2330"/>
</dbReference>
<dbReference type="InterPro" id="IPR016838">
    <property type="entry name" value="UCP026449"/>
</dbReference>
<dbReference type="OrthoDB" id="9759899at2"/>
<dbReference type="KEGG" id="glt:GlitD10_0280"/>
<organism evidence="1 2">
    <name type="scientific">Gloeomargarita lithophora Alchichica-D10</name>
    <dbReference type="NCBI Taxonomy" id="1188229"/>
    <lineage>
        <taxon>Bacteria</taxon>
        <taxon>Bacillati</taxon>
        <taxon>Cyanobacteriota</taxon>
        <taxon>Cyanophyceae</taxon>
        <taxon>Gloeomargaritales</taxon>
        <taxon>Gloeomargaritaceae</taxon>
        <taxon>Gloeomargarita</taxon>
    </lineage>
</organism>
<dbReference type="EMBL" id="CP017675">
    <property type="protein sequence ID" value="APB32583.1"/>
    <property type="molecule type" value="Genomic_DNA"/>
</dbReference>
<dbReference type="PIRSF" id="PIRSF026449">
    <property type="entry name" value="UCP026449"/>
    <property type="match status" value="1"/>
</dbReference>
<dbReference type="STRING" id="1188229.GlitD10_0280"/>
<dbReference type="Pfam" id="PF10092">
    <property type="entry name" value="DUF2330"/>
    <property type="match status" value="1"/>
</dbReference>
<reference evidence="1 2" key="1">
    <citation type="submission" date="2016-10" db="EMBL/GenBank/DDBJ databases">
        <title>Description of Gloeomargarita lithophora gen. nov., sp. nov., a thylakoid-bearing basal-branching cyanobacterium with intracellular carbonates, and proposal for Gloeomargaritales ord. nov.</title>
        <authorList>
            <person name="Moreira D."/>
            <person name="Tavera R."/>
            <person name="Benzerara K."/>
            <person name="Skouri-Panet F."/>
            <person name="Couradeau E."/>
            <person name="Gerard E."/>
            <person name="Loussert C."/>
            <person name="Novelo E."/>
            <person name="Zivanovic Y."/>
            <person name="Lopez-Garcia P."/>
        </authorList>
    </citation>
    <scope>NUCLEOTIDE SEQUENCE [LARGE SCALE GENOMIC DNA]</scope>
    <source>
        <strain evidence="1 2">D10</strain>
    </source>
</reference>
<name>A0A1J0A9I5_9CYAN</name>
<dbReference type="RefSeq" id="WP_071453302.1">
    <property type="nucleotide sequence ID" value="NZ_CP017675.1"/>
</dbReference>